<feature type="coiled-coil region" evidence="6">
    <location>
        <begin position="575"/>
        <end position="701"/>
    </location>
</feature>
<dbReference type="Proteomes" id="UP000827092">
    <property type="component" value="Unassembled WGS sequence"/>
</dbReference>
<evidence type="ECO:0000256" key="5">
    <source>
        <dbReference type="ARBA" id="ARBA00022917"/>
    </source>
</evidence>
<dbReference type="PROSITE" id="PS50250">
    <property type="entry name" value="PCI"/>
    <property type="match status" value="1"/>
</dbReference>
<dbReference type="InterPro" id="IPR000717">
    <property type="entry name" value="PCI_dom"/>
</dbReference>
<dbReference type="PANTHER" id="PTHR14005:SF0">
    <property type="entry name" value="EUKARYOTIC TRANSLATION INITIATION FACTOR 3 SUBUNIT A"/>
    <property type="match status" value="1"/>
</dbReference>
<organism evidence="9 10">
    <name type="scientific">Oedothorax gibbosus</name>
    <dbReference type="NCBI Taxonomy" id="931172"/>
    <lineage>
        <taxon>Eukaryota</taxon>
        <taxon>Metazoa</taxon>
        <taxon>Ecdysozoa</taxon>
        <taxon>Arthropoda</taxon>
        <taxon>Chelicerata</taxon>
        <taxon>Arachnida</taxon>
        <taxon>Araneae</taxon>
        <taxon>Araneomorphae</taxon>
        <taxon>Entelegynae</taxon>
        <taxon>Araneoidea</taxon>
        <taxon>Linyphiidae</taxon>
        <taxon>Erigoninae</taxon>
        <taxon>Oedothorax</taxon>
    </lineage>
</organism>
<dbReference type="SMART" id="SM00088">
    <property type="entry name" value="PINT"/>
    <property type="match status" value="1"/>
</dbReference>
<keyword evidence="5 6" id="KW-0648">Protein biosynthesis</keyword>
<dbReference type="InterPro" id="IPR054711">
    <property type="entry name" value="eIF3a_PCI_TPR-like"/>
</dbReference>
<gene>
    <name evidence="9" type="ORF">JTE90_019824</name>
</gene>
<comment type="similarity">
    <text evidence="6">Belongs to the eIF-3 subunit A family.</text>
</comment>
<evidence type="ECO:0000256" key="7">
    <source>
        <dbReference type="SAM" id="MobiDB-lite"/>
    </source>
</evidence>
<accession>A0AAV6V574</accession>
<dbReference type="HAMAP" id="MF_03000">
    <property type="entry name" value="eIF3a"/>
    <property type="match status" value="1"/>
</dbReference>
<evidence type="ECO:0000256" key="6">
    <source>
        <dbReference type="HAMAP-Rule" id="MF_03000"/>
    </source>
</evidence>
<keyword evidence="2 6" id="KW-0963">Cytoplasm</keyword>
<proteinExistence type="inferred from homology"/>
<feature type="compositionally biased region" description="Basic and acidic residues" evidence="7">
    <location>
        <begin position="892"/>
        <end position="953"/>
    </location>
</feature>
<evidence type="ECO:0000256" key="3">
    <source>
        <dbReference type="ARBA" id="ARBA00022540"/>
    </source>
</evidence>
<dbReference type="PANTHER" id="PTHR14005">
    <property type="entry name" value="EUKARYOTIC TRANSLATION INITIATION FACTOR 3, THETA SUBUNIT"/>
    <property type="match status" value="1"/>
</dbReference>
<dbReference type="GO" id="GO:0033290">
    <property type="term" value="C:eukaryotic 48S preinitiation complex"/>
    <property type="evidence" value="ECO:0007669"/>
    <property type="project" value="UniProtKB-UniRule"/>
</dbReference>
<evidence type="ECO:0000313" key="9">
    <source>
        <dbReference type="EMBL" id="KAG8191890.1"/>
    </source>
</evidence>
<comment type="function">
    <text evidence="6">RNA-binding component of the eukaryotic translation initiation factor 3 (eIF-3) complex, which is involved in protein synthesis of a specialized repertoire of mRNAs and, together with other initiation factors, stimulates binding of mRNA and methionyl-tRNAi to the 40S ribosome. The eIF-3 complex specifically targets and initiates translation of a subset of mRNAs involved in cell proliferation.</text>
</comment>
<evidence type="ECO:0000256" key="1">
    <source>
        <dbReference type="ARBA" id="ARBA00004496"/>
    </source>
</evidence>
<dbReference type="InterPro" id="IPR027512">
    <property type="entry name" value="EIF3A"/>
</dbReference>
<dbReference type="GO" id="GO:0071540">
    <property type="term" value="C:eukaryotic translation initiation factor 3 complex, eIF3e"/>
    <property type="evidence" value="ECO:0007669"/>
    <property type="project" value="TreeGrafter"/>
</dbReference>
<evidence type="ECO:0000259" key="8">
    <source>
        <dbReference type="PROSITE" id="PS50250"/>
    </source>
</evidence>
<dbReference type="GO" id="GO:0016282">
    <property type="term" value="C:eukaryotic 43S preinitiation complex"/>
    <property type="evidence" value="ECO:0007669"/>
    <property type="project" value="UniProtKB-UniRule"/>
</dbReference>
<feature type="region of interest" description="Disordered" evidence="7">
    <location>
        <begin position="865"/>
        <end position="1191"/>
    </location>
</feature>
<dbReference type="GO" id="GO:0002188">
    <property type="term" value="P:translation reinitiation"/>
    <property type="evidence" value="ECO:0007669"/>
    <property type="project" value="TreeGrafter"/>
</dbReference>
<feature type="compositionally biased region" description="Basic and acidic residues" evidence="7">
    <location>
        <begin position="865"/>
        <end position="885"/>
    </location>
</feature>
<keyword evidence="10" id="KW-1185">Reference proteome</keyword>
<feature type="domain" description="PCI" evidence="8">
    <location>
        <begin position="315"/>
        <end position="498"/>
    </location>
</feature>
<protein>
    <recommendedName>
        <fullName evidence="6">Eukaryotic translation initiation factor 3 subunit A</fullName>
        <shortName evidence="6">eIF3a</shortName>
    </recommendedName>
    <alternativeName>
        <fullName evidence="6">Eukaryotic translation initiation factor 3 subunit 10</fullName>
    </alternativeName>
</protein>
<dbReference type="Gene3D" id="1.25.40.860">
    <property type="match status" value="2"/>
</dbReference>
<keyword evidence="4 6" id="KW-0694">RNA-binding</keyword>
<evidence type="ECO:0000313" key="10">
    <source>
        <dbReference type="Proteomes" id="UP000827092"/>
    </source>
</evidence>
<comment type="subunit">
    <text evidence="6">Component of the eukaryotic translation initiation factor 3 (eIF-3) complex.</text>
</comment>
<keyword evidence="6" id="KW-0175">Coiled coil</keyword>
<dbReference type="AlphaFoldDB" id="A0AAV6V574"/>
<dbReference type="GO" id="GO:0071541">
    <property type="term" value="C:eukaryotic translation initiation factor 3 complex, eIF3m"/>
    <property type="evidence" value="ECO:0007669"/>
    <property type="project" value="TreeGrafter"/>
</dbReference>
<feature type="compositionally biased region" description="Basic and acidic residues" evidence="7">
    <location>
        <begin position="1141"/>
        <end position="1180"/>
    </location>
</feature>
<dbReference type="GO" id="GO:0043614">
    <property type="term" value="C:multi-eIF complex"/>
    <property type="evidence" value="ECO:0007669"/>
    <property type="project" value="TreeGrafter"/>
</dbReference>
<reference evidence="9 10" key="1">
    <citation type="journal article" date="2022" name="Nat. Ecol. Evol.">
        <title>A masculinizing supergene underlies an exaggerated male reproductive morph in a spider.</title>
        <authorList>
            <person name="Hendrickx F."/>
            <person name="De Corte Z."/>
            <person name="Sonet G."/>
            <person name="Van Belleghem S.M."/>
            <person name="Kostlbacher S."/>
            <person name="Vangestel C."/>
        </authorList>
    </citation>
    <scope>NUCLEOTIDE SEQUENCE [LARGE SCALE GENOMIC DNA]</scope>
    <source>
        <strain evidence="9">W744_W776</strain>
    </source>
</reference>
<comment type="caution">
    <text evidence="9">The sequence shown here is derived from an EMBL/GenBank/DDBJ whole genome shotgun (WGS) entry which is preliminary data.</text>
</comment>
<dbReference type="EMBL" id="JAFNEN010000150">
    <property type="protein sequence ID" value="KAG8191890.1"/>
    <property type="molecule type" value="Genomic_DNA"/>
</dbReference>
<dbReference type="FunFam" id="4.10.860.10:FF:000001">
    <property type="entry name" value="Eukaryotic translation initiation factor 3 subunit A"/>
    <property type="match status" value="1"/>
</dbReference>
<dbReference type="Pfam" id="PF22591">
    <property type="entry name" value="eIF3a_PCI_TPR-like"/>
    <property type="match status" value="1"/>
</dbReference>
<evidence type="ECO:0000256" key="4">
    <source>
        <dbReference type="ARBA" id="ARBA00022884"/>
    </source>
</evidence>
<comment type="subcellular location">
    <subcellularLocation>
        <location evidence="1 6">Cytoplasm</location>
    </subcellularLocation>
</comment>
<name>A0AAV6V574_9ARAC</name>
<dbReference type="GO" id="GO:0003743">
    <property type="term" value="F:translation initiation factor activity"/>
    <property type="evidence" value="ECO:0007669"/>
    <property type="project" value="UniProtKB-UniRule"/>
</dbReference>
<evidence type="ECO:0000256" key="2">
    <source>
        <dbReference type="ARBA" id="ARBA00022490"/>
    </source>
</evidence>
<dbReference type="GO" id="GO:0003729">
    <property type="term" value="F:mRNA binding"/>
    <property type="evidence" value="ECO:0007669"/>
    <property type="project" value="TreeGrafter"/>
</dbReference>
<feature type="compositionally biased region" description="Basic and acidic residues" evidence="7">
    <location>
        <begin position="961"/>
        <end position="972"/>
    </location>
</feature>
<feature type="compositionally biased region" description="Basic and acidic residues" evidence="7">
    <location>
        <begin position="980"/>
        <end position="1134"/>
    </location>
</feature>
<sequence>MPLYFQRPENALKRANEFSDVGKKQAALDALYDVIKSRKHRTWQKIHEPIVNKYLELCVELKKSHVAKEGLFQYRNICQQVNIKSLEDVVRRYLALAEEKTEAAREESQQVVVDIDDLDQVQTPENLLLSAVSSEDTQDRTDRVVLTPWVKFLWESYRQCLELLRNNSRVERLYHDIASQAFKFCLKYTRKTEFRKLCDNLRAHLGHINKHQNQQTAVNLNNPESQAMHLETRLVQLDSAIQMELWQEAYKAIEDIHGLMNLSKKAPNPRLMANYYQKLSLVFWKSSNYLFHAAALFRLFHLSREQKKNITADEIQKMASRVVLASLAIPMPPNRTEIDRLVETDENVIDKNHRLLSTLLGLPNPPNRALLIKDLVRFGIIHHAPSQIQDLYRWLETEFHPLKLCTRVQQSFDFLNKWEECPELCQYIAPIQDFTIVRLVKEISQVYQTVKFSRLLELAPFILPFTLEYLIVEVARRNDLQVRIDHRKECFHFGAELNVSQREEVIEGPHLQSMPSEQMRNQLVYIHSVLNKAANIIRPDKMRLERKDLTKEIVKAYIMTSSKDHMRILNRQQIIEERKEMLENLNYQKEAEEKKIIEDKQQKLREAEKERMARETEERTKQRLLREQSEMKRKVVLEKIEQLKKTEIGLRIFEGMDEEELEKLDPDDLLNKHVEQLDRERKELQSKLRKQERKVDHLERAKRIEEIPLLQIEYEETKRKDEEFWSEHEKERIKTIKEERAMAVQHRDRLMRLKEHVVMFLDRLKKARVSVYEKELEEFNKKLAEERKVRLAERKEKRKVERRTAWLKEQEEKKQRLIDEELKREREEAKREREEALAKLEEIEAKKRAREKEIEERLKREEAAALERRQEEKNLREKEQPEKPASRPGSSWREREAEKKQSWAPREDRDREAPKAEGESDWRRRTDDKSDDWRNKRETGETPREGGWRKEAQRGGGGATDRWRSDDKDRSEPPTARGGPSDRWRSDDKDRSEPPRGDRWRSDDKDKAEPPRGGDRWRSDDKDRPEPPRGGDRWRSDDKDRSEPPRGGDRWRNDDKEKSDWRSGADKYSSRGGRDDRDFRRPAEGDRKDRFAFNRDDRDGGDRDKYRSSDRDSSSRMDRGGRMGGDRKPDDRGAWRSGGAFKRDDAPEGGLWRDRAGGNKEEDRSDRGPRDAPRREKPPASDEDGFTRVRR</sequence>
<dbReference type="Gene3D" id="4.10.860.10">
    <property type="entry name" value="UVR domain"/>
    <property type="match status" value="1"/>
</dbReference>
<dbReference type="GO" id="GO:0001732">
    <property type="term" value="P:formation of cytoplasmic translation initiation complex"/>
    <property type="evidence" value="ECO:0007669"/>
    <property type="project" value="UniProtKB-UniRule"/>
</dbReference>
<keyword evidence="3 6" id="KW-0396">Initiation factor</keyword>